<dbReference type="Proteomes" id="UP000324897">
    <property type="component" value="Chromosome 6"/>
</dbReference>
<dbReference type="FunFam" id="1.10.10.10:FF:000322">
    <property type="entry name" value="Probable disease resistance protein At1g63360"/>
    <property type="match status" value="1"/>
</dbReference>
<dbReference type="GO" id="GO:0042742">
    <property type="term" value="P:defense response to bacterium"/>
    <property type="evidence" value="ECO:0007669"/>
    <property type="project" value="UniProtKB-ARBA"/>
</dbReference>
<evidence type="ECO:0000256" key="4">
    <source>
        <dbReference type="ARBA" id="ARBA00022741"/>
    </source>
</evidence>
<dbReference type="InterPro" id="IPR036388">
    <property type="entry name" value="WH-like_DNA-bd_sf"/>
</dbReference>
<feature type="domain" description="Disease resistance protein winged helix" evidence="9">
    <location>
        <begin position="473"/>
        <end position="544"/>
    </location>
</feature>
<evidence type="ECO:0000313" key="12">
    <source>
        <dbReference type="Proteomes" id="UP000324897"/>
    </source>
</evidence>
<dbReference type="InterPro" id="IPR002182">
    <property type="entry name" value="NB-ARC"/>
</dbReference>
<dbReference type="EMBL" id="RWGY01000002">
    <property type="protein sequence ID" value="TVU48828.1"/>
    <property type="molecule type" value="Genomic_DNA"/>
</dbReference>
<comment type="similarity">
    <text evidence="1">Belongs to the disease resistance NB-LRR family.</text>
</comment>
<comment type="caution">
    <text evidence="11">The sequence shown here is derived from an EMBL/GenBank/DDBJ whole genome shotgun (WGS) entry which is preliminary data.</text>
</comment>
<reference evidence="11 12" key="1">
    <citation type="journal article" date="2019" name="Sci. Rep.">
        <title>A high-quality genome of Eragrostis curvula grass provides insights into Poaceae evolution and supports new strategies to enhance forage quality.</title>
        <authorList>
            <person name="Carballo J."/>
            <person name="Santos B.A.C.M."/>
            <person name="Zappacosta D."/>
            <person name="Garbus I."/>
            <person name="Selva J.P."/>
            <person name="Gallo C.A."/>
            <person name="Diaz A."/>
            <person name="Albertini E."/>
            <person name="Caccamo M."/>
            <person name="Echenique V."/>
        </authorList>
    </citation>
    <scope>NUCLEOTIDE SEQUENCE [LARGE SCALE GENOMIC DNA]</scope>
    <source>
        <strain evidence="12">cv. Victoria</strain>
        <tissue evidence="11">Leaf</tissue>
    </source>
</reference>
<evidence type="ECO:0000259" key="9">
    <source>
        <dbReference type="Pfam" id="PF23559"/>
    </source>
</evidence>
<dbReference type="SUPFAM" id="SSF52540">
    <property type="entry name" value="P-loop containing nucleoside triphosphate hydrolases"/>
    <property type="match status" value="1"/>
</dbReference>
<dbReference type="AlphaFoldDB" id="A0A5J9WKP3"/>
<dbReference type="InterPro" id="IPR032675">
    <property type="entry name" value="LRR_dom_sf"/>
</dbReference>
<evidence type="ECO:0008006" key="13">
    <source>
        <dbReference type="Google" id="ProtNLM"/>
    </source>
</evidence>
<dbReference type="PANTHER" id="PTHR23155">
    <property type="entry name" value="DISEASE RESISTANCE PROTEIN RP"/>
    <property type="match status" value="1"/>
</dbReference>
<dbReference type="SUPFAM" id="SSF52058">
    <property type="entry name" value="L domain-like"/>
    <property type="match status" value="1"/>
</dbReference>
<dbReference type="InterPro" id="IPR055414">
    <property type="entry name" value="LRR_R13L4/SHOC2-like"/>
</dbReference>
<dbReference type="InterPro" id="IPR038005">
    <property type="entry name" value="RX-like_CC"/>
</dbReference>
<dbReference type="FunFam" id="3.40.50.300:FF:001091">
    <property type="entry name" value="Probable disease resistance protein At1g61300"/>
    <property type="match status" value="1"/>
</dbReference>
<sequence length="997" mass="113539">MVHRKGCPFGSTACLTDIELHTRQGSPTLSDLGVSMEAAVVSAAHGAMGSLLRKLGDLLTDKYRLLKGAKGQIMFLKAELEHMHAFLKKISDTDEPDEQDKCWAKEVRELSYDIEDSINEFMLHVECKSSSKPRGFMRFINRSMNLLTTMDTRHEVAKELECLKRRVMEVSERRMRYKVDGAVSKPNNTGIDLRLLALYAESADLVGIEGPRDDIIQLMDDKGVPASELKVLSIVGFGGLGKTTLANEIYRKLNRQFQCHAFVSVSQKPNIRKIFISILSQVDSLLAREHTMESWDDNEFISALRKFLFDKRYLIVIDDIWSDSAWRIIKCALPKNKNGSRLITTTRIETVAMACCTDHPEYVYKMKPLSDQDSRRLFFRRIFGSEVACPLYLKDVSAEILKKCGGMPLAIITISSLLASNPNKQKEQWDYVRNSLGSNLEVSSSLEGMRQILNLSYINLPHYLKTCMLYLGIYPEDCTIFRDDLIWQWVAEGFISKVERTDPEDVAKRYFNELINMSMIQPVDTEYTGEVMSCRIHDMILDLILHKSREENFITVTDDIQDMTKQHEKIRRLSLHLDGDIDDKTVGSMHLSQTRTLALFGTSSYLPPFILFKHLRVLTIEMSQMTTLPILDLTGIGHLFLLRHLKIIARNHLDVLLPNKLGGLQQLETFRMDIGRFTSGLPSTRELPSDIIHMSQLLHLIVPWGIRFPDGIGNMKSLRILRGFSLGSNSLDNIKALGELTNLTHLSVKCFPLPKNSLSGHEEAARWMNVLRTCIKKLRNLRHLCMDVSGLVPASLNHFQKFYGSLYLTVPEWIPELSALYDLSLRVREVCEDDFAMLAQLPSLTYLKLNIEGVPRDKIMIRGNVFSVLKHFRVFCRRLLCLTFEEGAMPKLERLILEFNAHEWDRYGTAPVGMEHLLDLKEVYVYIGGLRANVSNRRGAESALRRAIDMHPGRPTAKIVCRADGYLSFVDMSFDCGVSDNVRDESEDQKDAESCST</sequence>
<evidence type="ECO:0000256" key="2">
    <source>
        <dbReference type="ARBA" id="ARBA00022614"/>
    </source>
</evidence>
<dbReference type="Pfam" id="PF23559">
    <property type="entry name" value="WHD_DRP"/>
    <property type="match status" value="1"/>
</dbReference>
<evidence type="ECO:0000256" key="6">
    <source>
        <dbReference type="ARBA" id="ARBA00023054"/>
    </source>
</evidence>
<feature type="domain" description="Disease resistance N-terminal" evidence="8">
    <location>
        <begin position="47"/>
        <end position="135"/>
    </location>
</feature>
<dbReference type="Pfam" id="PF23598">
    <property type="entry name" value="LRR_14"/>
    <property type="match status" value="1"/>
</dbReference>
<protein>
    <recommendedName>
        <fullName evidence="13">AAA+ ATPase domain-containing protein</fullName>
    </recommendedName>
</protein>
<dbReference type="InterPro" id="IPR027417">
    <property type="entry name" value="P-loop_NTPase"/>
</dbReference>
<dbReference type="GO" id="GO:0009626">
    <property type="term" value="P:plant-type hypersensitive response"/>
    <property type="evidence" value="ECO:0007669"/>
    <property type="project" value="UniProtKB-ARBA"/>
</dbReference>
<dbReference type="Pfam" id="PF18052">
    <property type="entry name" value="Rx_N"/>
    <property type="match status" value="1"/>
</dbReference>
<accession>A0A5J9WKP3</accession>
<dbReference type="Pfam" id="PF00931">
    <property type="entry name" value="NB-ARC"/>
    <property type="match status" value="1"/>
</dbReference>
<keyword evidence="3" id="KW-0677">Repeat</keyword>
<dbReference type="Gene3D" id="1.20.5.4130">
    <property type="match status" value="1"/>
</dbReference>
<dbReference type="Gene3D" id="1.10.8.430">
    <property type="entry name" value="Helical domain of apoptotic protease-activating factors"/>
    <property type="match status" value="1"/>
</dbReference>
<keyword evidence="5" id="KW-0611">Plant defense</keyword>
<evidence type="ECO:0000256" key="3">
    <source>
        <dbReference type="ARBA" id="ARBA00022737"/>
    </source>
</evidence>
<keyword evidence="6" id="KW-0175">Coiled coil</keyword>
<keyword evidence="4" id="KW-0547">Nucleotide-binding</keyword>
<evidence type="ECO:0000256" key="5">
    <source>
        <dbReference type="ARBA" id="ARBA00022821"/>
    </source>
</evidence>
<dbReference type="Gene3D" id="1.10.10.10">
    <property type="entry name" value="Winged helix-like DNA-binding domain superfamily/Winged helix DNA-binding domain"/>
    <property type="match status" value="1"/>
</dbReference>
<dbReference type="OrthoDB" id="675905at2759"/>
<feature type="non-terminal residue" evidence="11">
    <location>
        <position position="1"/>
    </location>
</feature>
<organism evidence="11 12">
    <name type="scientific">Eragrostis curvula</name>
    <name type="common">weeping love grass</name>
    <dbReference type="NCBI Taxonomy" id="38414"/>
    <lineage>
        <taxon>Eukaryota</taxon>
        <taxon>Viridiplantae</taxon>
        <taxon>Streptophyta</taxon>
        <taxon>Embryophyta</taxon>
        <taxon>Tracheophyta</taxon>
        <taxon>Spermatophyta</taxon>
        <taxon>Magnoliopsida</taxon>
        <taxon>Liliopsida</taxon>
        <taxon>Poales</taxon>
        <taxon>Poaceae</taxon>
        <taxon>PACMAD clade</taxon>
        <taxon>Chloridoideae</taxon>
        <taxon>Eragrostideae</taxon>
        <taxon>Eragrostidinae</taxon>
        <taxon>Eragrostis</taxon>
    </lineage>
</organism>
<feature type="domain" description="NB-ARC" evidence="7">
    <location>
        <begin position="226"/>
        <end position="383"/>
    </location>
</feature>
<dbReference type="InterPro" id="IPR044974">
    <property type="entry name" value="Disease_R_plants"/>
</dbReference>
<dbReference type="Gramene" id="TVU48828">
    <property type="protein sequence ID" value="TVU48828"/>
    <property type="gene ID" value="EJB05_00107"/>
</dbReference>
<evidence type="ECO:0000256" key="1">
    <source>
        <dbReference type="ARBA" id="ARBA00008894"/>
    </source>
</evidence>
<evidence type="ECO:0000313" key="11">
    <source>
        <dbReference type="EMBL" id="TVU48828.1"/>
    </source>
</evidence>
<dbReference type="PANTHER" id="PTHR23155:SF906">
    <property type="entry name" value="OS08G0205100 PROTEIN"/>
    <property type="match status" value="1"/>
</dbReference>
<dbReference type="InterPro" id="IPR058922">
    <property type="entry name" value="WHD_DRP"/>
</dbReference>
<dbReference type="InterPro" id="IPR042197">
    <property type="entry name" value="Apaf_helical"/>
</dbReference>
<dbReference type="GO" id="GO:0043531">
    <property type="term" value="F:ADP binding"/>
    <property type="evidence" value="ECO:0007669"/>
    <property type="project" value="InterPro"/>
</dbReference>
<keyword evidence="12" id="KW-1185">Reference proteome</keyword>
<dbReference type="CDD" id="cd14798">
    <property type="entry name" value="RX-CC_like"/>
    <property type="match status" value="1"/>
</dbReference>
<proteinExistence type="inferred from homology"/>
<evidence type="ECO:0000259" key="10">
    <source>
        <dbReference type="Pfam" id="PF23598"/>
    </source>
</evidence>
<dbReference type="GO" id="GO:0002758">
    <property type="term" value="P:innate immune response-activating signaling pathway"/>
    <property type="evidence" value="ECO:0007669"/>
    <property type="project" value="UniProtKB-ARBA"/>
</dbReference>
<keyword evidence="2" id="KW-0433">Leucine-rich repeat</keyword>
<gene>
    <name evidence="11" type="ORF">EJB05_00107</name>
</gene>
<feature type="domain" description="Disease resistance R13L4/SHOC-2-like LRR" evidence="10">
    <location>
        <begin position="594"/>
        <end position="956"/>
    </location>
</feature>
<evidence type="ECO:0000259" key="8">
    <source>
        <dbReference type="Pfam" id="PF18052"/>
    </source>
</evidence>
<dbReference type="PRINTS" id="PR00364">
    <property type="entry name" value="DISEASERSIST"/>
</dbReference>
<dbReference type="Gene3D" id="3.80.10.10">
    <property type="entry name" value="Ribonuclease Inhibitor"/>
    <property type="match status" value="1"/>
</dbReference>
<evidence type="ECO:0000259" key="7">
    <source>
        <dbReference type="Pfam" id="PF00931"/>
    </source>
</evidence>
<dbReference type="Gene3D" id="3.40.50.300">
    <property type="entry name" value="P-loop containing nucleotide triphosphate hydrolases"/>
    <property type="match status" value="1"/>
</dbReference>
<name>A0A5J9WKP3_9POAL</name>
<dbReference type="InterPro" id="IPR041118">
    <property type="entry name" value="Rx_N"/>
</dbReference>